<dbReference type="Proteomes" id="UP000249819">
    <property type="component" value="Unassembled WGS sequence"/>
</dbReference>
<proteinExistence type="predicted"/>
<organism evidence="1 2">
    <name type="scientific">Chitinophaga dinghuensis</name>
    <dbReference type="NCBI Taxonomy" id="1539050"/>
    <lineage>
        <taxon>Bacteria</taxon>
        <taxon>Pseudomonadati</taxon>
        <taxon>Bacteroidota</taxon>
        <taxon>Chitinophagia</taxon>
        <taxon>Chitinophagales</taxon>
        <taxon>Chitinophagaceae</taxon>
        <taxon>Chitinophaga</taxon>
    </lineage>
</organism>
<evidence type="ECO:0000313" key="1">
    <source>
        <dbReference type="EMBL" id="RAJ82378.1"/>
    </source>
</evidence>
<accession>A0A327W8L9</accession>
<sequence length="121" mass="14782">MNFIGMKNRKGDKIHYYYDLGRKKGQRPSLRFFIYVKYKTKEERNHNSETKKLLEMKKGQLILEKQAIGTPLIPKNKLQENFLNYYEAFVKKNKRDNNKHLYYSLYHFNNFMKVDLILHLM</sequence>
<keyword evidence="2" id="KW-1185">Reference proteome</keyword>
<protein>
    <submittedName>
        <fullName evidence="1">Uncharacterized protein</fullName>
    </submittedName>
</protein>
<dbReference type="EMBL" id="QLMA01000004">
    <property type="protein sequence ID" value="RAJ82378.1"/>
    <property type="molecule type" value="Genomic_DNA"/>
</dbReference>
<reference evidence="1 2" key="1">
    <citation type="submission" date="2018-06" db="EMBL/GenBank/DDBJ databases">
        <title>Genomic Encyclopedia of Archaeal and Bacterial Type Strains, Phase II (KMG-II): from individual species to whole genera.</title>
        <authorList>
            <person name="Goeker M."/>
        </authorList>
    </citation>
    <scope>NUCLEOTIDE SEQUENCE [LARGE SCALE GENOMIC DNA]</scope>
    <source>
        <strain evidence="1 2">DSM 29821</strain>
    </source>
</reference>
<evidence type="ECO:0000313" key="2">
    <source>
        <dbReference type="Proteomes" id="UP000249819"/>
    </source>
</evidence>
<name>A0A327W8L9_9BACT</name>
<gene>
    <name evidence="1" type="ORF">CLV59_104606</name>
</gene>
<comment type="caution">
    <text evidence="1">The sequence shown here is derived from an EMBL/GenBank/DDBJ whole genome shotgun (WGS) entry which is preliminary data.</text>
</comment>
<dbReference type="AlphaFoldDB" id="A0A327W8L9"/>
<dbReference type="OrthoDB" id="679568at2"/>